<evidence type="ECO:0000313" key="10">
    <source>
        <dbReference type="Proteomes" id="UP000255284"/>
    </source>
</evidence>
<evidence type="ECO:0000313" key="11">
    <source>
        <dbReference type="Proteomes" id="UP000575397"/>
    </source>
</evidence>
<protein>
    <submittedName>
        <fullName evidence="5">GNAT family N-acetyltransferase</fullName>
    </submittedName>
    <submittedName>
        <fullName evidence="9">Ribosomal N-acetyltransferase YdaF</fullName>
        <ecNumber evidence="9">2.3.1.-</ecNumber>
    </submittedName>
</protein>
<evidence type="ECO:0000313" key="14">
    <source>
        <dbReference type="Proteomes" id="UP001209486"/>
    </source>
</evidence>
<keyword evidence="2 9" id="KW-0012">Acyltransferase</keyword>
<dbReference type="GeneID" id="61169239"/>
<reference evidence="9 10" key="1">
    <citation type="submission" date="2018-06" db="EMBL/GenBank/DDBJ databases">
        <authorList>
            <consortium name="Pathogen Informatics"/>
            <person name="Doyle S."/>
        </authorList>
    </citation>
    <scope>NUCLEOTIDE SEQUENCE [LARGE SCALE GENOMIC DNA]</scope>
    <source>
        <strain evidence="9 10">NCTC11819</strain>
    </source>
</reference>
<evidence type="ECO:0000313" key="8">
    <source>
        <dbReference type="EMBL" id="NMX02761.1"/>
    </source>
</evidence>
<dbReference type="PANTHER" id="PTHR43792">
    <property type="entry name" value="GNAT FAMILY, PUTATIVE (AFU_ORTHOLOGUE AFUA_3G00765)-RELATED-RELATED"/>
    <property type="match status" value="1"/>
</dbReference>
<dbReference type="AlphaFoldDB" id="A0A2J9KNT3"/>
<dbReference type="Proteomes" id="UP000578252">
    <property type="component" value="Unassembled WGS sequence"/>
</dbReference>
<name>A0A2J9KNT3_9ACTO</name>
<evidence type="ECO:0000313" key="12">
    <source>
        <dbReference type="Proteomes" id="UP000578252"/>
    </source>
</evidence>
<evidence type="ECO:0000313" key="7">
    <source>
        <dbReference type="EMBL" id="NMW93852.1"/>
    </source>
</evidence>
<keyword evidence="1 9" id="KW-0808">Transferase</keyword>
<dbReference type="Gene3D" id="3.40.630.30">
    <property type="match status" value="1"/>
</dbReference>
<dbReference type="Proteomes" id="UP000582487">
    <property type="component" value="Unassembled WGS sequence"/>
</dbReference>
<organism evidence="9 10">
    <name type="scientific">Mobiluncus mulieris</name>
    <dbReference type="NCBI Taxonomy" id="2052"/>
    <lineage>
        <taxon>Bacteria</taxon>
        <taxon>Bacillati</taxon>
        <taxon>Actinomycetota</taxon>
        <taxon>Actinomycetes</taxon>
        <taxon>Actinomycetales</taxon>
        <taxon>Actinomycetaceae</taxon>
        <taxon>Mobiluncus</taxon>
    </lineage>
</organism>
<feature type="domain" description="N-acetyltransferase" evidence="4">
    <location>
        <begin position="47"/>
        <end position="215"/>
    </location>
</feature>
<reference evidence="11 12" key="3">
    <citation type="submission" date="2020-04" db="EMBL/GenBank/DDBJ databases">
        <title>Antimicrobial susceptibility and clonality of vaginal-derived multi-drug resistant Mobiluncus isolates in China.</title>
        <authorList>
            <person name="Zhang X."/>
        </authorList>
    </citation>
    <scope>NUCLEOTIDE SEQUENCE [LARGE SCALE GENOMIC DNA]</scope>
    <source>
        <strain evidence="8 11">12</strain>
        <strain evidence="6 12">13</strain>
        <strain evidence="7 13">7</strain>
    </source>
</reference>
<dbReference type="EMBL" id="JABCUR010000001">
    <property type="protein sequence ID" value="NMW64301.1"/>
    <property type="molecule type" value="Genomic_DNA"/>
</dbReference>
<dbReference type="EC" id="2.3.1.-" evidence="9"/>
<dbReference type="EMBL" id="JABCUS010000003">
    <property type="protein sequence ID" value="NMX02761.1"/>
    <property type="molecule type" value="Genomic_DNA"/>
</dbReference>
<dbReference type="EMBL" id="UGGQ01000006">
    <property type="protein sequence ID" value="STO16132.1"/>
    <property type="molecule type" value="Genomic_DNA"/>
</dbReference>
<dbReference type="PROSITE" id="PS51186">
    <property type="entry name" value="GNAT"/>
    <property type="match status" value="1"/>
</dbReference>
<dbReference type="OrthoDB" id="5242221at2"/>
<comment type="caution">
    <text evidence="9">The sequence shown here is derived from an EMBL/GenBank/DDBJ whole genome shotgun (WGS) entry which is preliminary data.</text>
</comment>
<dbReference type="InterPro" id="IPR051531">
    <property type="entry name" value="N-acetyltransferase"/>
</dbReference>
<evidence type="ECO:0000256" key="2">
    <source>
        <dbReference type="ARBA" id="ARBA00023315"/>
    </source>
</evidence>
<dbReference type="RefSeq" id="WP_004013309.1">
    <property type="nucleotide sequence ID" value="NZ_CAMPNB010000002.1"/>
</dbReference>
<accession>A0A2J9KNT3</accession>
<dbReference type="Pfam" id="PF13302">
    <property type="entry name" value="Acetyltransf_3"/>
    <property type="match status" value="1"/>
</dbReference>
<evidence type="ECO:0000313" key="13">
    <source>
        <dbReference type="Proteomes" id="UP000582487"/>
    </source>
</evidence>
<dbReference type="Proteomes" id="UP000575397">
    <property type="component" value="Unassembled WGS sequence"/>
</dbReference>
<dbReference type="PANTHER" id="PTHR43792:SF8">
    <property type="entry name" value="[RIBOSOMAL PROTEIN US5]-ALANINE N-ACETYLTRANSFERASE"/>
    <property type="match status" value="1"/>
</dbReference>
<evidence type="ECO:0000313" key="9">
    <source>
        <dbReference type="EMBL" id="STO16132.1"/>
    </source>
</evidence>
<dbReference type="InterPro" id="IPR000182">
    <property type="entry name" value="GNAT_dom"/>
</dbReference>
<evidence type="ECO:0000259" key="4">
    <source>
        <dbReference type="PROSITE" id="PS51186"/>
    </source>
</evidence>
<dbReference type="GO" id="GO:0008999">
    <property type="term" value="F:protein-N-terminal-alanine acetyltransferase activity"/>
    <property type="evidence" value="ECO:0007669"/>
    <property type="project" value="TreeGrafter"/>
</dbReference>
<dbReference type="Proteomes" id="UP000255284">
    <property type="component" value="Unassembled WGS sequence"/>
</dbReference>
<comment type="similarity">
    <text evidence="3">Belongs to the acetyltransferase family. RimJ subfamily.</text>
</comment>
<proteinExistence type="inferred from homology"/>
<evidence type="ECO:0000313" key="5">
    <source>
        <dbReference type="EMBL" id="MCU9969095.1"/>
    </source>
</evidence>
<dbReference type="SUPFAM" id="SSF55729">
    <property type="entry name" value="Acyl-CoA N-acyltransferases (Nat)"/>
    <property type="match status" value="1"/>
</dbReference>
<dbReference type="InterPro" id="IPR016181">
    <property type="entry name" value="Acyl_CoA_acyltransferase"/>
</dbReference>
<dbReference type="EMBL" id="VSZY01000009">
    <property type="protein sequence ID" value="MCU9969095.1"/>
    <property type="molecule type" value="Genomic_DNA"/>
</dbReference>
<dbReference type="Proteomes" id="UP001209486">
    <property type="component" value="Unassembled WGS sequence"/>
</dbReference>
<evidence type="ECO:0000313" key="6">
    <source>
        <dbReference type="EMBL" id="NMW64301.1"/>
    </source>
</evidence>
<dbReference type="GO" id="GO:0005737">
    <property type="term" value="C:cytoplasm"/>
    <property type="evidence" value="ECO:0007669"/>
    <property type="project" value="TreeGrafter"/>
</dbReference>
<sequence>MALFSEWIDKKMRKTRKRRYYPGASSRVSIQQLDLHTRSLSAAWDWLELRSLKGQDFYAVERLRASNHAWLAPWESNAPPGMAPAITVEEYIASMAKNAREGLGLCFAILPEGHLAGQVSVGSVQRGASQSAAVGYWVASSFAGKGLAPLAVATVLDWCLSEYGLHRVEINIRPENAPSLRVAEKLGIREEGLRQRYLYINGAWSDHRCFAVTLEEWQPDYFISQLLPK</sequence>
<evidence type="ECO:0000256" key="1">
    <source>
        <dbReference type="ARBA" id="ARBA00022679"/>
    </source>
</evidence>
<reference evidence="5 14" key="2">
    <citation type="submission" date="2019-08" db="EMBL/GenBank/DDBJ databases">
        <title>Comparison of rpoB and gyrB Sequences from Mobiluncus Species and Development of a Multiplex PCR Method for Clinical Detection of Mobiluncus curtisii and Mobiluncus mulieris.</title>
        <authorList>
            <person name="Yang L."/>
            <person name="Shen Y."/>
            <person name="Xu G."/>
            <person name="Shu L.-B."/>
            <person name="Hu J."/>
            <person name="Zhang R."/>
            <person name="Wang Y."/>
            <person name="Zhou H.-W."/>
            <person name="Zhang X."/>
        </authorList>
    </citation>
    <scope>NUCLEOTIDE SEQUENCE [LARGE SCALE GENOMIC DNA]</scope>
    <source>
        <strain evidence="5 14">M26</strain>
    </source>
</reference>
<evidence type="ECO:0000256" key="3">
    <source>
        <dbReference type="ARBA" id="ARBA00038502"/>
    </source>
</evidence>
<dbReference type="EMBL" id="JABCUV010000011">
    <property type="protein sequence ID" value="NMW93852.1"/>
    <property type="molecule type" value="Genomic_DNA"/>
</dbReference>
<gene>
    <name evidence="9" type="primary">ydaF_1</name>
    <name evidence="5" type="ORF">FYZ43_06740</name>
    <name evidence="7" type="ORF">HHJ74_09195</name>
    <name evidence="8" type="ORF">HHJ77_02135</name>
    <name evidence="6" type="ORF">HHJ78_01820</name>
    <name evidence="9" type="ORF">NCTC11819_00685</name>
</gene>